<dbReference type="GO" id="GO:0016646">
    <property type="term" value="F:oxidoreductase activity, acting on the CH-NH group of donors, NAD or NADP as acceptor"/>
    <property type="evidence" value="ECO:0007669"/>
    <property type="project" value="TreeGrafter"/>
</dbReference>
<dbReference type="Pfam" id="PF13460">
    <property type="entry name" value="NAD_binding_10"/>
    <property type="match status" value="1"/>
</dbReference>
<dbReference type="SUPFAM" id="SSF51735">
    <property type="entry name" value="NAD(P)-binding Rossmann-fold domains"/>
    <property type="match status" value="1"/>
</dbReference>
<evidence type="ECO:0000259" key="2">
    <source>
        <dbReference type="Pfam" id="PF13460"/>
    </source>
</evidence>
<dbReference type="InterPro" id="IPR051606">
    <property type="entry name" value="Polyketide_Oxido-like"/>
</dbReference>
<evidence type="ECO:0000313" key="4">
    <source>
        <dbReference type="Proteomes" id="UP001310594"/>
    </source>
</evidence>
<reference evidence="3" key="1">
    <citation type="submission" date="2023-08" db="EMBL/GenBank/DDBJ databases">
        <title>Black Yeasts Isolated from many extreme environments.</title>
        <authorList>
            <person name="Coleine C."/>
            <person name="Stajich J.E."/>
            <person name="Selbmann L."/>
        </authorList>
    </citation>
    <scope>NUCLEOTIDE SEQUENCE</scope>
    <source>
        <strain evidence="3">CCFEE 5810</strain>
    </source>
</reference>
<dbReference type="AlphaFoldDB" id="A0AAN7VWK4"/>
<dbReference type="InterPro" id="IPR036291">
    <property type="entry name" value="NAD(P)-bd_dom_sf"/>
</dbReference>
<evidence type="ECO:0000256" key="1">
    <source>
        <dbReference type="ARBA" id="ARBA00038376"/>
    </source>
</evidence>
<dbReference type="Proteomes" id="UP001310594">
    <property type="component" value="Unassembled WGS sequence"/>
</dbReference>
<dbReference type="Gene3D" id="3.40.50.720">
    <property type="entry name" value="NAD(P)-binding Rossmann-like Domain"/>
    <property type="match status" value="1"/>
</dbReference>
<dbReference type="PANTHER" id="PTHR43355:SF2">
    <property type="entry name" value="FLAVIN REDUCTASE (NADPH)"/>
    <property type="match status" value="1"/>
</dbReference>
<protein>
    <recommendedName>
        <fullName evidence="2">NAD(P)-binding domain-containing protein</fullName>
    </recommendedName>
</protein>
<dbReference type="InterPro" id="IPR016040">
    <property type="entry name" value="NAD(P)-bd_dom"/>
</dbReference>
<dbReference type="EMBL" id="JAVRQU010000028">
    <property type="protein sequence ID" value="KAK5689878.1"/>
    <property type="molecule type" value="Genomic_DNA"/>
</dbReference>
<sequence>MSIHAVLGGTGGTGSAVLRCLLSSQIPDLTINVLVRTKSKLLKAIPKLESTSSAIVNIFEAPITNEDALQACVSGASTIYLCIGTNNATRNNDIAVTTATRLLAALEYSRKVQGPEYKVPVILFNRSMGLNSDIKFLPADFVKRFTQWAMWCLFEDLLKAAELYAKAEGHGLLTFITADPPAMMAANGTEATGYKLIQRGKAAPTLNYADFGRAMVELGQRREEFGGKIVGVSATGAVRMEVLVNLQRLLLGLKTRLIPF</sequence>
<organism evidence="3 4">
    <name type="scientific">Elasticomyces elasticus</name>
    <dbReference type="NCBI Taxonomy" id="574655"/>
    <lineage>
        <taxon>Eukaryota</taxon>
        <taxon>Fungi</taxon>
        <taxon>Dikarya</taxon>
        <taxon>Ascomycota</taxon>
        <taxon>Pezizomycotina</taxon>
        <taxon>Dothideomycetes</taxon>
        <taxon>Dothideomycetidae</taxon>
        <taxon>Mycosphaerellales</taxon>
        <taxon>Teratosphaeriaceae</taxon>
        <taxon>Elasticomyces</taxon>
    </lineage>
</organism>
<gene>
    <name evidence="3" type="ORF">LTR97_012638</name>
</gene>
<name>A0AAN7VWK4_9PEZI</name>
<proteinExistence type="inferred from homology"/>
<feature type="domain" description="NAD(P)-binding" evidence="2">
    <location>
        <begin position="8"/>
        <end position="105"/>
    </location>
</feature>
<comment type="caution">
    <text evidence="3">The sequence shown here is derived from an EMBL/GenBank/DDBJ whole genome shotgun (WGS) entry which is preliminary data.</text>
</comment>
<evidence type="ECO:0000313" key="3">
    <source>
        <dbReference type="EMBL" id="KAK5689878.1"/>
    </source>
</evidence>
<comment type="similarity">
    <text evidence="1">Belongs to the avfA family.</text>
</comment>
<accession>A0AAN7VWK4</accession>
<dbReference type="PANTHER" id="PTHR43355">
    <property type="entry name" value="FLAVIN REDUCTASE (NADPH)"/>
    <property type="match status" value="1"/>
</dbReference>